<dbReference type="GO" id="GO:0047470">
    <property type="term" value="F:(1,4)-alpha-D-glucan 1-alpha-D-glucosylmutase activity"/>
    <property type="evidence" value="ECO:0007669"/>
    <property type="project" value="TreeGrafter"/>
</dbReference>
<evidence type="ECO:0000259" key="1">
    <source>
        <dbReference type="SMART" id="SM00642"/>
    </source>
</evidence>
<dbReference type="SMART" id="SM00642">
    <property type="entry name" value="Aamy"/>
    <property type="match status" value="1"/>
</dbReference>
<dbReference type="InterPro" id="IPR006047">
    <property type="entry name" value="GH13_cat_dom"/>
</dbReference>
<dbReference type="Gene3D" id="3.30.1590.10">
    <property type="entry name" value="Maltooligosyl trehalose synthase, domain 2"/>
    <property type="match status" value="1"/>
</dbReference>
<evidence type="ECO:0000313" key="2">
    <source>
        <dbReference type="EMBL" id="AXC15000.1"/>
    </source>
</evidence>
<name>A0A2Z5G7P7_9BACT</name>
<organism evidence="2 3">
    <name type="scientific">Acidisarcina polymorpha</name>
    <dbReference type="NCBI Taxonomy" id="2211140"/>
    <lineage>
        <taxon>Bacteria</taxon>
        <taxon>Pseudomonadati</taxon>
        <taxon>Acidobacteriota</taxon>
        <taxon>Terriglobia</taxon>
        <taxon>Terriglobales</taxon>
        <taxon>Acidobacteriaceae</taxon>
        <taxon>Acidisarcina</taxon>
    </lineage>
</organism>
<dbReference type="PANTHER" id="PTHR10357:SF216">
    <property type="entry name" value="MALTOOLIGOSYL TREHALOSE SYNTHASE-RELATED"/>
    <property type="match status" value="1"/>
</dbReference>
<sequence length="1011" mass="114741">MPPLAFSASEGLSSRVKQVIETMKDCIEKLLQQEPRVPTSTYRVQMHAHFTFENAQAIVPYLKELGIGDFYSSPFFEARPGSMHGYDVTRHDRLNPELGGSEEFERFSASLKSAGLGLLLDIVPNHMGIGNDSRWWQDVLENGRASEFAAYFDIDWDPAKPDMWNKLLLPILGKQYGEELESKNIQVHIENGRAFIKYFDHIMPVAPRMIPKIFPESKDAEYGVPRSFRDLLKDLSHIPPHEATDPSLVAQRRAQLLEIRPRLEQALRSTELQPVIARALEAINGVEGDPKSFDQLHDLLESQPYRLAFWRVSGEEINYRRFFDVNDLAGLRMENPAVFAETHCLIRDLLGKQQLTGLRVDHADGMFNPRQYLIRLQLLYVASQCAGPTPTGPTGTNGIEDEVRDQLRGYDWAKGNRPLYCVVEKILEPGEALPREWPVNGTSGYDFIYFANQLFIQLEHEEKFNRIYEEATGSRTSPDEIIYRSKLQVMQTSLASEVYVLTNLLNHIAVSDRSARDFTENILESVIRETIACFPVYRTYIDDRGQYTPSDRQVVERAIQRAKRLNSGIDASAFDFLQNTLLLGGRPGHPQSEIDAEQLYFALKFQQLTGPVMAKGVEDTSFYVYNRFLSSNEVGGSMKAFGITPEVFHGSNQNRLQNSPDAMLTLSTHDTKRSEDVRARLNVLSEMPSEWASLVRRLRRASKSVKRKLSDGRIAPDANEEYMLYQNILGVWPWQIDTDEARQDFLKRIQEYSSKALSESKVNLSWLNPNPEYIEAVHAFLADALTPDKRGKDSRFVQLFNTVLPRLKFFGAINSLAQTVLKLISPGVPDFYQGAELWELSLVDPDNRRPVDYEMRSSLLHTITSLEASSGALAVCQDVLTNLPDGRVKLWVAYKALGLRNDWHNLFRKGDYVPLQLIGTNAKFAIAFLRSFEGHSVLTVIPRFANTLMHGKTEWPLNDVWGDSRIELPENTPRLFTNIFTGKQVLADESGLLSLSTVFEDFPVAVLTSEG</sequence>
<dbReference type="GO" id="GO:0030980">
    <property type="term" value="P:alpha-glucan catabolic process"/>
    <property type="evidence" value="ECO:0007669"/>
    <property type="project" value="TreeGrafter"/>
</dbReference>
<gene>
    <name evidence="2" type="ORF">ACPOL_5754</name>
</gene>
<protein>
    <submittedName>
        <fullName evidence="2">Malto-oligosyltrehalose synthase</fullName>
    </submittedName>
</protein>
<dbReference type="PANTHER" id="PTHR10357">
    <property type="entry name" value="ALPHA-AMYLASE FAMILY MEMBER"/>
    <property type="match status" value="1"/>
</dbReference>
<feature type="domain" description="Glycosyl hydrolase family 13 catalytic" evidence="1">
    <location>
        <begin position="45"/>
        <end position="606"/>
    </location>
</feature>
<dbReference type="SUPFAM" id="SSF51445">
    <property type="entry name" value="(Trans)glycosidases"/>
    <property type="match status" value="1"/>
</dbReference>
<proteinExistence type="predicted"/>
<dbReference type="Gene3D" id="3.20.20.80">
    <property type="entry name" value="Glycosidases"/>
    <property type="match status" value="3"/>
</dbReference>
<dbReference type="Pfam" id="PF00128">
    <property type="entry name" value="Alpha-amylase"/>
    <property type="match status" value="1"/>
</dbReference>
<evidence type="ECO:0000313" key="3">
    <source>
        <dbReference type="Proteomes" id="UP000253606"/>
    </source>
</evidence>
<keyword evidence="3" id="KW-1185">Reference proteome</keyword>
<dbReference type="GO" id="GO:0005992">
    <property type="term" value="P:trehalose biosynthetic process"/>
    <property type="evidence" value="ECO:0007669"/>
    <property type="project" value="TreeGrafter"/>
</dbReference>
<dbReference type="NCBIfam" id="TIGR02401">
    <property type="entry name" value="trehalose_TreY"/>
    <property type="match status" value="1"/>
</dbReference>
<dbReference type="Proteomes" id="UP000253606">
    <property type="component" value="Chromosome"/>
</dbReference>
<dbReference type="AlphaFoldDB" id="A0A2Z5G7P7"/>
<dbReference type="EMBL" id="CP030840">
    <property type="protein sequence ID" value="AXC15000.1"/>
    <property type="molecule type" value="Genomic_DNA"/>
</dbReference>
<dbReference type="InterPro" id="IPR017853">
    <property type="entry name" value="GH"/>
</dbReference>
<accession>A0A2Z5G7P7</accession>
<reference evidence="2 3" key="1">
    <citation type="journal article" date="2018" name="Front. Microbiol.">
        <title>Hydrolytic Capabilities as a Key to Environmental Success: Chitinolytic and Cellulolytic Acidobacteria From Acidic Sub-arctic Soils and Boreal Peatlands.</title>
        <authorList>
            <person name="Belova S.E."/>
            <person name="Ravin N.V."/>
            <person name="Pankratov T.A."/>
            <person name="Rakitin A.L."/>
            <person name="Ivanova A.A."/>
            <person name="Beletsky A.V."/>
            <person name="Mardanov A.V."/>
            <person name="Sinninghe Damste J.S."/>
            <person name="Dedysh S.N."/>
        </authorList>
    </citation>
    <scope>NUCLEOTIDE SEQUENCE [LARGE SCALE GENOMIC DNA]</scope>
    <source>
        <strain evidence="2 3">SBC82</strain>
    </source>
</reference>
<dbReference type="InterPro" id="IPR012767">
    <property type="entry name" value="Trehalose_TreY"/>
</dbReference>
<dbReference type="KEGG" id="abas:ACPOL_5754"/>
<dbReference type="CDD" id="cd11336">
    <property type="entry name" value="AmyAc_MTSase"/>
    <property type="match status" value="1"/>
</dbReference>